<sequence length="163" mass="18976">MTVQTAAHLFKTTFPICCSMIFPRKIDIGMRFIFSYDDIVSERKPVNFVEYKADANFNRRNTWRISRIKICAQRINRQKLRFSVGQYIGTMVDVAGQPGQKALVLASCPDNSIQYYLDYTDFLNNSHGLTWSINTEVQPTTKHESNSVTYWNFHIKSITQIQY</sequence>
<evidence type="ECO:0000313" key="2">
    <source>
        <dbReference type="Proteomes" id="UP000248798"/>
    </source>
</evidence>
<name>A0A328FFA6_9BACT</name>
<protein>
    <submittedName>
        <fullName evidence="1">Uncharacterized protein</fullName>
    </submittedName>
</protein>
<comment type="caution">
    <text evidence="1">The sequence shown here is derived from an EMBL/GenBank/DDBJ whole genome shotgun (WGS) entry which is preliminary data.</text>
</comment>
<dbReference type="AlphaFoldDB" id="A0A328FFA6"/>
<accession>A0A328FFA6</accession>
<reference evidence="1 2" key="1">
    <citation type="submission" date="2018-06" db="EMBL/GenBank/DDBJ databases">
        <title>Complete Genome Sequence of Desulfobacter hydrogenophilus (DSM3380).</title>
        <authorList>
            <person name="Marietou A."/>
            <person name="Schreiber L."/>
            <person name="Marshall I."/>
            <person name="Jorgensen B."/>
        </authorList>
    </citation>
    <scope>NUCLEOTIDE SEQUENCE [LARGE SCALE GENOMIC DNA]</scope>
    <source>
        <strain evidence="1 2">DSM 3380</strain>
    </source>
</reference>
<gene>
    <name evidence="1" type="ORF">DO021_12425</name>
</gene>
<dbReference type="Proteomes" id="UP000248798">
    <property type="component" value="Unassembled WGS sequence"/>
</dbReference>
<proteinExistence type="predicted"/>
<evidence type="ECO:0000313" key="1">
    <source>
        <dbReference type="EMBL" id="RAM01735.1"/>
    </source>
</evidence>
<organism evidence="1 2">
    <name type="scientific">Desulfobacter hydrogenophilus</name>
    <dbReference type="NCBI Taxonomy" id="2291"/>
    <lineage>
        <taxon>Bacteria</taxon>
        <taxon>Pseudomonadati</taxon>
        <taxon>Thermodesulfobacteriota</taxon>
        <taxon>Desulfobacteria</taxon>
        <taxon>Desulfobacterales</taxon>
        <taxon>Desulfobacteraceae</taxon>
        <taxon>Desulfobacter</taxon>
    </lineage>
</organism>
<dbReference type="EMBL" id="QLNI01000023">
    <property type="protein sequence ID" value="RAM01735.1"/>
    <property type="molecule type" value="Genomic_DNA"/>
</dbReference>